<protein>
    <recommendedName>
        <fullName evidence="4">DUF1850 domain-containing protein</fullName>
    </recommendedName>
</protein>
<name>A0A286GE57_9PROT</name>
<evidence type="ECO:0008006" key="4">
    <source>
        <dbReference type="Google" id="ProtNLM"/>
    </source>
</evidence>
<dbReference type="EMBL" id="OCNJ01000003">
    <property type="protein sequence ID" value="SOD93801.1"/>
    <property type="molecule type" value="Genomic_DNA"/>
</dbReference>
<feature type="signal peptide" evidence="1">
    <location>
        <begin position="1"/>
        <end position="19"/>
    </location>
</feature>
<organism evidence="2 3">
    <name type="scientific">Caenispirillum bisanense</name>
    <dbReference type="NCBI Taxonomy" id="414052"/>
    <lineage>
        <taxon>Bacteria</taxon>
        <taxon>Pseudomonadati</taxon>
        <taxon>Pseudomonadota</taxon>
        <taxon>Alphaproteobacteria</taxon>
        <taxon>Rhodospirillales</taxon>
        <taxon>Novispirillaceae</taxon>
        <taxon>Caenispirillum</taxon>
    </lineage>
</organism>
<gene>
    <name evidence="2" type="ORF">SAMN05421508_103204</name>
</gene>
<dbReference type="AlphaFoldDB" id="A0A286GE57"/>
<evidence type="ECO:0000313" key="2">
    <source>
        <dbReference type="EMBL" id="SOD93801.1"/>
    </source>
</evidence>
<dbReference type="OrthoDB" id="5298197at2"/>
<sequence length="134" mass="14085">MSVAAAALCIGLLGTTAPAAVVPEPAFTLTWTHSVEKIVWREAYVLAPRGLRLTEAAVQGTGAGMEPPPEARLVDGWYVYAPDRTVTDIVIPDSDFTGPMTLCAGERCAPVAAWAGRPADAITPVRLWPCPAAD</sequence>
<accession>A0A286GE57</accession>
<proteinExistence type="predicted"/>
<dbReference type="InterPro" id="IPR015001">
    <property type="entry name" value="DUF1850"/>
</dbReference>
<evidence type="ECO:0000256" key="1">
    <source>
        <dbReference type="SAM" id="SignalP"/>
    </source>
</evidence>
<dbReference type="Pfam" id="PF08905">
    <property type="entry name" value="DUF1850"/>
    <property type="match status" value="1"/>
</dbReference>
<dbReference type="RefSeq" id="WP_097278578.1">
    <property type="nucleotide sequence ID" value="NZ_OCNJ01000003.1"/>
</dbReference>
<reference evidence="2 3" key="1">
    <citation type="submission" date="2017-09" db="EMBL/GenBank/DDBJ databases">
        <authorList>
            <person name="Ehlers B."/>
            <person name="Leendertz F.H."/>
        </authorList>
    </citation>
    <scope>NUCLEOTIDE SEQUENCE [LARGE SCALE GENOMIC DNA]</scope>
    <source>
        <strain evidence="2 3">USBA 140</strain>
    </source>
</reference>
<feature type="chain" id="PRO_5012176912" description="DUF1850 domain-containing protein" evidence="1">
    <location>
        <begin position="20"/>
        <end position="134"/>
    </location>
</feature>
<evidence type="ECO:0000313" key="3">
    <source>
        <dbReference type="Proteomes" id="UP000219621"/>
    </source>
</evidence>
<dbReference type="Proteomes" id="UP000219621">
    <property type="component" value="Unassembled WGS sequence"/>
</dbReference>
<keyword evidence="1" id="KW-0732">Signal</keyword>
<keyword evidence="3" id="KW-1185">Reference proteome</keyword>